<organism evidence="3 4">
    <name type="scientific">Ditylenchus destructor</name>
    <dbReference type="NCBI Taxonomy" id="166010"/>
    <lineage>
        <taxon>Eukaryota</taxon>
        <taxon>Metazoa</taxon>
        <taxon>Ecdysozoa</taxon>
        <taxon>Nematoda</taxon>
        <taxon>Chromadorea</taxon>
        <taxon>Rhabditida</taxon>
        <taxon>Tylenchina</taxon>
        <taxon>Tylenchomorpha</taxon>
        <taxon>Sphaerularioidea</taxon>
        <taxon>Anguinidae</taxon>
        <taxon>Anguininae</taxon>
        <taxon>Ditylenchus</taxon>
    </lineage>
</organism>
<dbReference type="Proteomes" id="UP001201812">
    <property type="component" value="Unassembled WGS sequence"/>
</dbReference>
<accession>A0AAD4QXV1</accession>
<reference evidence="3" key="1">
    <citation type="submission" date="2022-01" db="EMBL/GenBank/DDBJ databases">
        <title>Genome Sequence Resource for Two Populations of Ditylenchus destructor, the Migratory Endoparasitic Phytonematode.</title>
        <authorList>
            <person name="Zhang H."/>
            <person name="Lin R."/>
            <person name="Xie B."/>
        </authorList>
    </citation>
    <scope>NUCLEOTIDE SEQUENCE</scope>
    <source>
        <strain evidence="3">BazhouSP</strain>
    </source>
</reference>
<comment type="caution">
    <text evidence="3">The sequence shown here is derived from an EMBL/GenBank/DDBJ whole genome shotgun (WGS) entry which is preliminary data.</text>
</comment>
<keyword evidence="4" id="KW-1185">Reference proteome</keyword>
<protein>
    <submittedName>
        <fullName evidence="3">Uncharacterized protein</fullName>
    </submittedName>
</protein>
<sequence>MAVREAMKMHAPAVHTSASEGRARRRRGPSLVHLNSLIFLCSLECLIVFNLIKPYSHHMNSHHQPHWVHRSYRKKTKMDRTNHAYNEAVTLAKASGEKISAIARAVADLQNKLVNDFTESDEFFASAES</sequence>
<evidence type="ECO:0000256" key="1">
    <source>
        <dbReference type="SAM" id="MobiDB-lite"/>
    </source>
</evidence>
<proteinExistence type="predicted"/>
<feature type="region of interest" description="Disordered" evidence="1">
    <location>
        <begin position="1"/>
        <end position="26"/>
    </location>
</feature>
<keyword evidence="2" id="KW-0812">Transmembrane</keyword>
<name>A0AAD4QXV1_9BILA</name>
<evidence type="ECO:0000313" key="4">
    <source>
        <dbReference type="Proteomes" id="UP001201812"/>
    </source>
</evidence>
<evidence type="ECO:0000313" key="3">
    <source>
        <dbReference type="EMBL" id="KAI1697086.1"/>
    </source>
</evidence>
<evidence type="ECO:0000256" key="2">
    <source>
        <dbReference type="SAM" id="Phobius"/>
    </source>
</evidence>
<gene>
    <name evidence="3" type="ORF">DdX_18706</name>
</gene>
<keyword evidence="2" id="KW-1133">Transmembrane helix</keyword>
<keyword evidence="2" id="KW-0472">Membrane</keyword>
<feature type="transmembrane region" description="Helical" evidence="2">
    <location>
        <begin position="31"/>
        <end position="52"/>
    </location>
</feature>
<dbReference type="EMBL" id="JAKKPZ010000288">
    <property type="protein sequence ID" value="KAI1697086.1"/>
    <property type="molecule type" value="Genomic_DNA"/>
</dbReference>
<dbReference type="AlphaFoldDB" id="A0AAD4QXV1"/>